<comment type="caution">
    <text evidence="1">The sequence shown here is derived from an EMBL/GenBank/DDBJ whole genome shotgun (WGS) entry which is preliminary data.</text>
</comment>
<evidence type="ECO:0000313" key="1">
    <source>
        <dbReference type="EMBL" id="KZN08319.1"/>
    </source>
</evidence>
<sequence>MGRRQRHFTSTPLVEPTCHVVTPHHAWSRDEAKDIIRGLPRGVVGPDERV</sequence>
<dbReference type="EMBL" id="LNRQ01000001">
    <property type="protein sequence ID" value="KZN08319.1"/>
    <property type="molecule type" value="Genomic_DNA"/>
</dbReference>
<dbReference type="Gramene" id="KZN08319">
    <property type="protein sequence ID" value="KZN08319"/>
    <property type="gene ID" value="DCAR_000865"/>
</dbReference>
<proteinExistence type="predicted"/>
<gene>
    <name evidence="1" type="ORF">DCAR_000865</name>
</gene>
<accession>A0A166FY34</accession>
<protein>
    <submittedName>
        <fullName evidence="1">Uncharacterized protein</fullName>
    </submittedName>
</protein>
<name>A0A166FY34_DAUCS</name>
<reference evidence="1" key="1">
    <citation type="journal article" date="2016" name="Nat. Genet.">
        <title>A high-quality carrot genome assembly provides new insights into carotenoid accumulation and asterid genome evolution.</title>
        <authorList>
            <person name="Iorizzo M."/>
            <person name="Ellison S."/>
            <person name="Senalik D."/>
            <person name="Zeng P."/>
            <person name="Satapoomin P."/>
            <person name="Huang J."/>
            <person name="Bowman M."/>
            <person name="Iovene M."/>
            <person name="Sanseverino W."/>
            <person name="Cavagnaro P."/>
            <person name="Yildiz M."/>
            <person name="Macko-Podgorni A."/>
            <person name="Moranska E."/>
            <person name="Grzebelus E."/>
            <person name="Grzebelus D."/>
            <person name="Ashrafi H."/>
            <person name="Zheng Z."/>
            <person name="Cheng S."/>
            <person name="Spooner D."/>
            <person name="Van Deynze A."/>
            <person name="Simon P."/>
        </authorList>
    </citation>
    <scope>NUCLEOTIDE SEQUENCE [LARGE SCALE GENOMIC DNA]</scope>
    <source>
        <tissue evidence="1">Leaf</tissue>
    </source>
</reference>
<dbReference type="AlphaFoldDB" id="A0A166FY34"/>
<organism evidence="1">
    <name type="scientific">Daucus carota subsp. sativus</name>
    <name type="common">Carrot</name>
    <dbReference type="NCBI Taxonomy" id="79200"/>
    <lineage>
        <taxon>Eukaryota</taxon>
        <taxon>Viridiplantae</taxon>
        <taxon>Streptophyta</taxon>
        <taxon>Embryophyta</taxon>
        <taxon>Tracheophyta</taxon>
        <taxon>Spermatophyta</taxon>
        <taxon>Magnoliopsida</taxon>
        <taxon>eudicotyledons</taxon>
        <taxon>Gunneridae</taxon>
        <taxon>Pentapetalae</taxon>
        <taxon>asterids</taxon>
        <taxon>campanulids</taxon>
        <taxon>Apiales</taxon>
        <taxon>Apiaceae</taxon>
        <taxon>Apioideae</taxon>
        <taxon>Scandiceae</taxon>
        <taxon>Daucinae</taxon>
        <taxon>Daucus</taxon>
        <taxon>Daucus sect. Daucus</taxon>
    </lineage>
</organism>